<protein>
    <recommendedName>
        <fullName evidence="3">6-phosphofructo-2-kinase domain-containing protein</fullName>
    </recommendedName>
</protein>
<sequence>MAIPTSQTGPVVEDDIHRYSGRSLVLVTVGLPARGKSHVSRKLCRYLNWIGMECRRFMAMSYGARHFEGKKGDVDYYSWDSDVLEDWKVVFQEICKDVRAFVKKPEQSAIAILDMHACTEESRQFIYSELRQTLDHDRIIFLEIVMDDSLCEQMVRLKVLTSPEYKDMDPKEGEALMNARIDDYKRHYQPVSDTYTYIRVVNNKRHTLNKIKGYLPARIVNWVLNAKVGRVNHPIYFFPPPENEYTLQDRIGGNPSLTAKGREEARAAFEYLNKIHPPGTLEVWTSKLNRSIQAAELFESSGYTMKRWLALNEIHTGACEGLTRAEIDEKFPFIDRLRKANKYHFRFPQGESYLDLVHRLERVILSLDRANAPVLVVAHRAVLRELFAYYYEEPADKPFQFKLPTHMLWKYIYQGEGPQQLQRVVLPTPMSAMSEIEIERLASTDCMGDLPIG</sequence>
<dbReference type="InterPro" id="IPR013079">
    <property type="entry name" value="6Phosfructo_kin"/>
</dbReference>
<dbReference type="Pfam" id="PF00300">
    <property type="entry name" value="His_Phos_1"/>
    <property type="match status" value="1"/>
</dbReference>
<dbReference type="GO" id="GO:0004331">
    <property type="term" value="F:fructose-2,6-bisphosphate 2-phosphatase activity"/>
    <property type="evidence" value="ECO:0007669"/>
    <property type="project" value="TreeGrafter"/>
</dbReference>
<reference evidence="4" key="1">
    <citation type="submission" date="2021-01" db="EMBL/GenBank/DDBJ databases">
        <authorList>
            <person name="Corre E."/>
            <person name="Pelletier E."/>
            <person name="Niang G."/>
            <person name="Scheremetjew M."/>
            <person name="Finn R."/>
            <person name="Kale V."/>
            <person name="Holt S."/>
            <person name="Cochrane G."/>
            <person name="Meng A."/>
            <person name="Brown T."/>
            <person name="Cohen L."/>
        </authorList>
    </citation>
    <scope>NUCLEOTIDE SEQUENCE</scope>
    <source>
        <strain evidence="4">CCMP1594</strain>
    </source>
</reference>
<dbReference type="PANTHER" id="PTHR10606:SF44">
    <property type="entry name" value="6-PHOSPHOFRUCTO 2-KINASE_FRUCTOSE 2,6-BISPHOSPHATASE LONG FORM"/>
    <property type="match status" value="1"/>
</dbReference>
<dbReference type="GO" id="GO:0005524">
    <property type="term" value="F:ATP binding"/>
    <property type="evidence" value="ECO:0007669"/>
    <property type="project" value="UniProtKB-KW"/>
</dbReference>
<dbReference type="CDD" id="cd07067">
    <property type="entry name" value="HP_PGM_like"/>
    <property type="match status" value="1"/>
</dbReference>
<dbReference type="InterPro" id="IPR029033">
    <property type="entry name" value="His_PPase_superfam"/>
</dbReference>
<dbReference type="PRINTS" id="PR00991">
    <property type="entry name" value="6PFRUCTKNASE"/>
</dbReference>
<dbReference type="GO" id="GO:0003873">
    <property type="term" value="F:6-phosphofructo-2-kinase activity"/>
    <property type="evidence" value="ECO:0007669"/>
    <property type="project" value="InterPro"/>
</dbReference>
<gene>
    <name evidence="4" type="ORF">EGYM00163_LOCUS42335</name>
</gene>
<proteinExistence type="predicted"/>
<dbReference type="InterPro" id="IPR003094">
    <property type="entry name" value="6Pfruct_kin"/>
</dbReference>
<dbReference type="GO" id="GO:0006003">
    <property type="term" value="P:fructose 2,6-bisphosphate metabolic process"/>
    <property type="evidence" value="ECO:0007669"/>
    <property type="project" value="InterPro"/>
</dbReference>
<evidence type="ECO:0000256" key="1">
    <source>
        <dbReference type="ARBA" id="ARBA00022741"/>
    </source>
</evidence>
<evidence type="ECO:0000259" key="3">
    <source>
        <dbReference type="Pfam" id="PF01591"/>
    </source>
</evidence>
<keyword evidence="1" id="KW-0547">Nucleotide-binding</keyword>
<dbReference type="InterPro" id="IPR027417">
    <property type="entry name" value="P-loop_NTPase"/>
</dbReference>
<organism evidence="4">
    <name type="scientific">Eutreptiella gymnastica</name>
    <dbReference type="NCBI Taxonomy" id="73025"/>
    <lineage>
        <taxon>Eukaryota</taxon>
        <taxon>Discoba</taxon>
        <taxon>Euglenozoa</taxon>
        <taxon>Euglenida</taxon>
        <taxon>Spirocuta</taxon>
        <taxon>Euglenophyceae</taxon>
        <taxon>Eutreptiales</taxon>
        <taxon>Eutreptiaceae</taxon>
        <taxon>Eutreptiella</taxon>
    </lineage>
</organism>
<dbReference type="GO" id="GO:0005829">
    <property type="term" value="C:cytosol"/>
    <property type="evidence" value="ECO:0007669"/>
    <property type="project" value="TreeGrafter"/>
</dbReference>
<dbReference type="Gene3D" id="3.40.50.1240">
    <property type="entry name" value="Phosphoglycerate mutase-like"/>
    <property type="match status" value="1"/>
</dbReference>
<evidence type="ECO:0000256" key="2">
    <source>
        <dbReference type="ARBA" id="ARBA00022840"/>
    </source>
</evidence>
<feature type="domain" description="6-phosphofructo-2-kinase" evidence="3">
    <location>
        <begin position="20"/>
        <end position="228"/>
    </location>
</feature>
<dbReference type="PIRSF" id="PIRSF000709">
    <property type="entry name" value="6PFK_2-Ptase"/>
    <property type="match status" value="1"/>
</dbReference>
<dbReference type="SUPFAM" id="SSF52540">
    <property type="entry name" value="P-loop containing nucleoside triphosphate hydrolases"/>
    <property type="match status" value="1"/>
</dbReference>
<dbReference type="Gene3D" id="3.40.50.300">
    <property type="entry name" value="P-loop containing nucleotide triphosphate hydrolases"/>
    <property type="match status" value="1"/>
</dbReference>
<accession>A0A7S4LI50</accession>
<dbReference type="GO" id="GO:0006000">
    <property type="term" value="P:fructose metabolic process"/>
    <property type="evidence" value="ECO:0007669"/>
    <property type="project" value="InterPro"/>
</dbReference>
<name>A0A7S4LI50_9EUGL</name>
<dbReference type="Pfam" id="PF01591">
    <property type="entry name" value="6PF2K"/>
    <property type="match status" value="1"/>
</dbReference>
<keyword evidence="2" id="KW-0067">ATP-binding</keyword>
<dbReference type="SUPFAM" id="SSF53254">
    <property type="entry name" value="Phosphoglycerate mutase-like"/>
    <property type="match status" value="1"/>
</dbReference>
<dbReference type="InterPro" id="IPR013078">
    <property type="entry name" value="His_Pase_superF_clade-1"/>
</dbReference>
<dbReference type="AlphaFoldDB" id="A0A7S4LI50"/>
<dbReference type="EMBL" id="HBJA01122933">
    <property type="protein sequence ID" value="CAE0831053.1"/>
    <property type="molecule type" value="Transcribed_RNA"/>
</dbReference>
<dbReference type="PANTHER" id="PTHR10606">
    <property type="entry name" value="6-PHOSPHOFRUCTO-2-KINASE/FRUCTOSE-2,6-BISPHOSPHATASE"/>
    <property type="match status" value="1"/>
</dbReference>
<evidence type="ECO:0000313" key="4">
    <source>
        <dbReference type="EMBL" id="CAE0831053.1"/>
    </source>
</evidence>